<name>A0ABD3M4T0_9STRA</name>
<keyword evidence="1" id="KW-0175">Coiled coil</keyword>
<accession>A0ABD3M4T0</accession>
<gene>
    <name evidence="3" type="ORF">ACHAWU_008381</name>
</gene>
<evidence type="ECO:0008006" key="5">
    <source>
        <dbReference type="Google" id="ProtNLM"/>
    </source>
</evidence>
<dbReference type="EMBL" id="JALLBG020000228">
    <property type="protein sequence ID" value="KAL3758627.1"/>
    <property type="molecule type" value="Genomic_DNA"/>
</dbReference>
<dbReference type="AlphaFoldDB" id="A0ABD3M4T0"/>
<organism evidence="3 4">
    <name type="scientific">Discostella pseudostelligera</name>
    <dbReference type="NCBI Taxonomy" id="259834"/>
    <lineage>
        <taxon>Eukaryota</taxon>
        <taxon>Sar</taxon>
        <taxon>Stramenopiles</taxon>
        <taxon>Ochrophyta</taxon>
        <taxon>Bacillariophyta</taxon>
        <taxon>Coscinodiscophyceae</taxon>
        <taxon>Thalassiosirophycidae</taxon>
        <taxon>Stephanodiscales</taxon>
        <taxon>Stephanodiscaceae</taxon>
        <taxon>Discostella</taxon>
    </lineage>
</organism>
<feature type="compositionally biased region" description="Polar residues" evidence="2">
    <location>
        <begin position="302"/>
        <end position="332"/>
    </location>
</feature>
<feature type="region of interest" description="Disordered" evidence="2">
    <location>
        <begin position="106"/>
        <end position="150"/>
    </location>
</feature>
<reference evidence="3 4" key="1">
    <citation type="submission" date="2024-10" db="EMBL/GenBank/DDBJ databases">
        <title>Updated reference genomes for cyclostephanoid diatoms.</title>
        <authorList>
            <person name="Roberts W.R."/>
            <person name="Alverson A.J."/>
        </authorList>
    </citation>
    <scope>NUCLEOTIDE SEQUENCE [LARGE SCALE GENOMIC DNA]</scope>
    <source>
        <strain evidence="3 4">AJA232-27</strain>
    </source>
</reference>
<sequence>MTSWFTGGASLGDTLLGLKDKVQSQVNNIDPNLLKKLTLQSDELVSERQRIDEEERRKEAVRETLSEILPWETRDEEMEILVEECKEVILNLSSIDETFTGPFVLPGGLVSNEDEGEVNDGDAEDEAADEDENSNRRAAEDLAAAEQSATKLSKLQPLPTLLADFDLDTHVGLIQRMLKVDPKLVGAHSRLSSGGQREVIFWKNYFFHCAYTRYEAGLSIDEIWSNEPRRPASRTTTPTTLKDDEPAEDFDFVQTAEQSDDGEIVFDSVSASAASADLRTDLVGATDVASDDAQRPIGAGAATTSKTFTSDSPPSTPQRDVTYKRSSIANSDSDVELLGSGGTDYEFVASDDAGEDGDDGSIDELEAEIAAALGD</sequence>
<comment type="caution">
    <text evidence="3">The sequence shown here is derived from an EMBL/GenBank/DDBJ whole genome shotgun (WGS) entry which is preliminary data.</text>
</comment>
<evidence type="ECO:0000313" key="4">
    <source>
        <dbReference type="Proteomes" id="UP001530293"/>
    </source>
</evidence>
<dbReference type="Proteomes" id="UP001530293">
    <property type="component" value="Unassembled WGS sequence"/>
</dbReference>
<keyword evidence="4" id="KW-1185">Reference proteome</keyword>
<dbReference type="Gene3D" id="1.10.3970.10">
    <property type="entry name" value="BSD domain"/>
    <property type="match status" value="1"/>
</dbReference>
<evidence type="ECO:0000256" key="2">
    <source>
        <dbReference type="SAM" id="MobiDB-lite"/>
    </source>
</evidence>
<feature type="compositionally biased region" description="Acidic residues" evidence="2">
    <location>
        <begin position="112"/>
        <end position="132"/>
    </location>
</feature>
<evidence type="ECO:0000313" key="3">
    <source>
        <dbReference type="EMBL" id="KAL3758627.1"/>
    </source>
</evidence>
<feature type="region of interest" description="Disordered" evidence="2">
    <location>
        <begin position="287"/>
        <end position="361"/>
    </location>
</feature>
<evidence type="ECO:0000256" key="1">
    <source>
        <dbReference type="SAM" id="Coils"/>
    </source>
</evidence>
<protein>
    <recommendedName>
        <fullName evidence="5">BSD domain-containing protein</fullName>
    </recommendedName>
</protein>
<feature type="coiled-coil region" evidence="1">
    <location>
        <begin position="34"/>
        <end position="64"/>
    </location>
</feature>
<feature type="compositionally biased region" description="Acidic residues" evidence="2">
    <location>
        <begin position="352"/>
        <end position="361"/>
    </location>
</feature>
<dbReference type="InterPro" id="IPR035925">
    <property type="entry name" value="BSD_dom_sf"/>
</dbReference>
<proteinExistence type="predicted"/>